<evidence type="ECO:0000313" key="3">
    <source>
        <dbReference type="Proteomes" id="UP001589753"/>
    </source>
</evidence>
<gene>
    <name evidence="2" type="ORF">ACFFUA_36315</name>
</gene>
<keyword evidence="3" id="KW-1185">Reference proteome</keyword>
<comment type="caution">
    <text evidence="2">The sequence shown here is derived from an EMBL/GenBank/DDBJ whole genome shotgun (WGS) entry which is preliminary data.</text>
</comment>
<accession>A0ABV5LLL0</accession>
<feature type="compositionally biased region" description="Low complexity" evidence="1">
    <location>
        <begin position="10"/>
        <end position="36"/>
    </location>
</feature>
<reference evidence="2 3" key="1">
    <citation type="submission" date="2024-09" db="EMBL/GenBank/DDBJ databases">
        <authorList>
            <person name="Sun Q."/>
            <person name="Mori K."/>
        </authorList>
    </citation>
    <scope>NUCLEOTIDE SEQUENCE [LARGE SCALE GENOMIC DNA]</scope>
    <source>
        <strain evidence="2 3">JCM 9767</strain>
    </source>
</reference>
<organism evidence="2 3">
    <name type="scientific">Streptomyces heliomycini</name>
    <dbReference type="NCBI Taxonomy" id="284032"/>
    <lineage>
        <taxon>Bacteria</taxon>
        <taxon>Bacillati</taxon>
        <taxon>Actinomycetota</taxon>
        <taxon>Actinomycetes</taxon>
        <taxon>Kitasatosporales</taxon>
        <taxon>Streptomycetaceae</taxon>
        <taxon>Streptomyces</taxon>
    </lineage>
</organism>
<feature type="region of interest" description="Disordered" evidence="1">
    <location>
        <begin position="1"/>
        <end position="115"/>
    </location>
</feature>
<dbReference type="EMBL" id="JBHMDI010000230">
    <property type="protein sequence ID" value="MFB9352800.1"/>
    <property type="molecule type" value="Genomic_DNA"/>
</dbReference>
<name>A0ABV5LLL0_9ACTN</name>
<feature type="non-terminal residue" evidence="2">
    <location>
        <position position="1"/>
    </location>
</feature>
<evidence type="ECO:0000313" key="2">
    <source>
        <dbReference type="EMBL" id="MFB9352800.1"/>
    </source>
</evidence>
<protein>
    <recommendedName>
        <fullName evidence="4">Syndecan 1</fullName>
    </recommendedName>
</protein>
<sequence>APRTAPPAHGPSATPAPAGPVPVVRPRNVTPSPAAAGGPGRPATPVQRDASPAGDLAVAKGVPVEAVPAGTGPARARSSSVSAAGDLAAPEGSAGHADRSADSPQNPGADLDDLARRLLDPLARLLRTELRRGRERTGRPYDGRR</sequence>
<dbReference type="RefSeq" id="WP_380957612.1">
    <property type="nucleotide sequence ID" value="NZ_JBHMDI010000230.1"/>
</dbReference>
<feature type="compositionally biased region" description="Low complexity" evidence="1">
    <location>
        <begin position="74"/>
        <end position="84"/>
    </location>
</feature>
<proteinExistence type="predicted"/>
<evidence type="ECO:0008006" key="4">
    <source>
        <dbReference type="Google" id="ProtNLM"/>
    </source>
</evidence>
<evidence type="ECO:0000256" key="1">
    <source>
        <dbReference type="SAM" id="MobiDB-lite"/>
    </source>
</evidence>
<dbReference type="Proteomes" id="UP001589753">
    <property type="component" value="Unassembled WGS sequence"/>
</dbReference>